<organism evidence="2 3">
    <name type="scientific">Caerostris extrusa</name>
    <name type="common">Bark spider</name>
    <name type="synonym">Caerostris bankana</name>
    <dbReference type="NCBI Taxonomy" id="172846"/>
    <lineage>
        <taxon>Eukaryota</taxon>
        <taxon>Metazoa</taxon>
        <taxon>Ecdysozoa</taxon>
        <taxon>Arthropoda</taxon>
        <taxon>Chelicerata</taxon>
        <taxon>Arachnida</taxon>
        <taxon>Araneae</taxon>
        <taxon>Araneomorphae</taxon>
        <taxon>Entelegynae</taxon>
        <taxon>Araneoidea</taxon>
        <taxon>Araneidae</taxon>
        <taxon>Caerostris</taxon>
    </lineage>
</organism>
<protein>
    <submittedName>
        <fullName evidence="2">Uncharacterized protein</fullName>
    </submittedName>
</protein>
<sequence length="77" mass="8698">MLSGTESHNKQAKNFSERANSRRWEEALSQVRKVPAGLRGIEQKAFGGMALRMGVCESFRVDPFCFEILPIDEPTLK</sequence>
<accession>A0AAV4UWK8</accession>
<feature type="compositionally biased region" description="Polar residues" evidence="1">
    <location>
        <begin position="1"/>
        <end position="14"/>
    </location>
</feature>
<reference evidence="2 3" key="1">
    <citation type="submission" date="2021-06" db="EMBL/GenBank/DDBJ databases">
        <title>Caerostris extrusa draft genome.</title>
        <authorList>
            <person name="Kono N."/>
            <person name="Arakawa K."/>
        </authorList>
    </citation>
    <scope>NUCLEOTIDE SEQUENCE [LARGE SCALE GENOMIC DNA]</scope>
</reference>
<proteinExistence type="predicted"/>
<evidence type="ECO:0000313" key="2">
    <source>
        <dbReference type="EMBL" id="GIY62028.1"/>
    </source>
</evidence>
<gene>
    <name evidence="2" type="ORF">CEXT_8631</name>
</gene>
<keyword evidence="3" id="KW-1185">Reference proteome</keyword>
<dbReference type="Proteomes" id="UP001054945">
    <property type="component" value="Unassembled WGS sequence"/>
</dbReference>
<evidence type="ECO:0000256" key="1">
    <source>
        <dbReference type="SAM" id="MobiDB-lite"/>
    </source>
</evidence>
<dbReference type="EMBL" id="BPLR01013566">
    <property type="protein sequence ID" value="GIY62028.1"/>
    <property type="molecule type" value="Genomic_DNA"/>
</dbReference>
<name>A0AAV4UWK8_CAEEX</name>
<dbReference type="AlphaFoldDB" id="A0AAV4UWK8"/>
<evidence type="ECO:0000313" key="3">
    <source>
        <dbReference type="Proteomes" id="UP001054945"/>
    </source>
</evidence>
<feature type="region of interest" description="Disordered" evidence="1">
    <location>
        <begin position="1"/>
        <end position="22"/>
    </location>
</feature>
<comment type="caution">
    <text evidence="2">The sequence shown here is derived from an EMBL/GenBank/DDBJ whole genome shotgun (WGS) entry which is preliminary data.</text>
</comment>